<evidence type="ECO:0000256" key="6">
    <source>
        <dbReference type="ARBA" id="ARBA00023098"/>
    </source>
</evidence>
<dbReference type="EMBL" id="PDOE01000003">
    <property type="protein sequence ID" value="RKL67605.1"/>
    <property type="molecule type" value="Genomic_DNA"/>
</dbReference>
<sequence length="208" mass="22322">MLTALAIILSYLVGSISFSYEIGKQLRKLDIREHGSGNAGATNTLRVMGIGPAIVVLLLDAGKGIGAVFLGFYLSGGSPVIAATSGLAAILGHNWPVYYGFRGGKGVATTIGVLATLVIFPALIAGAVAIGAIIFTRYVSLGSLIFMIGTTLITAIFYNYFEYPFYYVYFLIFITLLSIWRHRLNIERLLSKTESKLGEKAQAKQGEA</sequence>
<dbReference type="UniPathway" id="UPA00085"/>
<keyword evidence="1 10" id="KW-1003">Cell membrane</keyword>
<evidence type="ECO:0000256" key="8">
    <source>
        <dbReference type="ARBA" id="ARBA00023209"/>
    </source>
</evidence>
<evidence type="ECO:0000256" key="10">
    <source>
        <dbReference type="HAMAP-Rule" id="MF_01043"/>
    </source>
</evidence>
<evidence type="ECO:0000256" key="9">
    <source>
        <dbReference type="ARBA" id="ARBA00023264"/>
    </source>
</evidence>
<keyword evidence="2 10" id="KW-0444">Lipid biosynthesis</keyword>
<feature type="transmembrane region" description="Helical" evidence="10">
    <location>
        <begin position="141"/>
        <end position="160"/>
    </location>
</feature>
<keyword evidence="7 10" id="KW-0472">Membrane</keyword>
<comment type="pathway">
    <text evidence="10">Lipid metabolism; phospholipid metabolism.</text>
</comment>
<keyword evidence="11" id="KW-0012">Acyltransferase</keyword>
<evidence type="ECO:0000313" key="12">
    <source>
        <dbReference type="Proteomes" id="UP000281498"/>
    </source>
</evidence>
<evidence type="ECO:0000256" key="4">
    <source>
        <dbReference type="ARBA" id="ARBA00022692"/>
    </source>
</evidence>
<dbReference type="EC" id="2.3.1.275" evidence="10"/>
<name>A0A3A9KIT6_9BACI</name>
<reference evidence="11 12" key="1">
    <citation type="submission" date="2017-10" db="EMBL/GenBank/DDBJ databases">
        <title>Bacillus sp. nov., a halophilic bacterium isolated from a Keqin Lake.</title>
        <authorList>
            <person name="Wang H."/>
        </authorList>
    </citation>
    <scope>NUCLEOTIDE SEQUENCE [LARGE SCALE GENOMIC DNA]</scope>
    <source>
        <strain evidence="11 12">KCTC 13187</strain>
    </source>
</reference>
<dbReference type="GO" id="GO:0043772">
    <property type="term" value="F:acyl-phosphate glycerol-3-phosphate acyltransferase activity"/>
    <property type="evidence" value="ECO:0007669"/>
    <property type="project" value="UniProtKB-UniRule"/>
</dbReference>
<organism evidence="11 12">
    <name type="scientific">Salipaludibacillus neizhouensis</name>
    <dbReference type="NCBI Taxonomy" id="885475"/>
    <lineage>
        <taxon>Bacteria</taxon>
        <taxon>Bacillati</taxon>
        <taxon>Bacillota</taxon>
        <taxon>Bacilli</taxon>
        <taxon>Bacillales</taxon>
        <taxon>Bacillaceae</taxon>
    </lineage>
</organism>
<dbReference type="AlphaFoldDB" id="A0A3A9KIT6"/>
<feature type="transmembrane region" description="Helical" evidence="10">
    <location>
        <begin position="111"/>
        <end position="134"/>
    </location>
</feature>
<comment type="caution">
    <text evidence="11">The sequence shown here is derived from an EMBL/GenBank/DDBJ whole genome shotgun (WGS) entry which is preliminary data.</text>
</comment>
<evidence type="ECO:0000256" key="1">
    <source>
        <dbReference type="ARBA" id="ARBA00022475"/>
    </source>
</evidence>
<keyword evidence="8 10" id="KW-0594">Phospholipid biosynthesis</keyword>
<dbReference type="InterPro" id="IPR003811">
    <property type="entry name" value="G3P_acylTferase_PlsY"/>
</dbReference>
<dbReference type="PANTHER" id="PTHR30309:SF0">
    <property type="entry name" value="GLYCEROL-3-PHOSPHATE ACYLTRANSFERASE-RELATED"/>
    <property type="match status" value="1"/>
</dbReference>
<feature type="transmembrane region" description="Helical" evidence="10">
    <location>
        <begin position="68"/>
        <end position="91"/>
    </location>
</feature>
<comment type="catalytic activity">
    <reaction evidence="10">
        <text>an acyl phosphate + sn-glycerol 3-phosphate = a 1-acyl-sn-glycero-3-phosphate + phosphate</text>
        <dbReference type="Rhea" id="RHEA:34075"/>
        <dbReference type="ChEBI" id="CHEBI:43474"/>
        <dbReference type="ChEBI" id="CHEBI:57597"/>
        <dbReference type="ChEBI" id="CHEBI:57970"/>
        <dbReference type="ChEBI" id="CHEBI:59918"/>
        <dbReference type="EC" id="2.3.1.275"/>
    </reaction>
</comment>
<evidence type="ECO:0000313" key="11">
    <source>
        <dbReference type="EMBL" id="RKL67605.1"/>
    </source>
</evidence>
<dbReference type="OrthoDB" id="9777124at2"/>
<protein>
    <recommendedName>
        <fullName evidence="10">Glycerol-3-phosphate acyltransferase</fullName>
    </recommendedName>
    <alternativeName>
        <fullName evidence="10">Acyl-PO4 G3P acyltransferase</fullName>
    </alternativeName>
    <alternativeName>
        <fullName evidence="10">Acyl-phosphate--glycerol-3-phosphate acyltransferase</fullName>
    </alternativeName>
    <alternativeName>
        <fullName evidence="10">G3P acyltransferase</fullName>
        <shortName evidence="10">GPAT</shortName>
        <ecNumber evidence="10">2.3.1.275</ecNumber>
    </alternativeName>
    <alternativeName>
        <fullName evidence="10">Lysophosphatidic acid synthase</fullName>
        <shortName evidence="10">LPA synthase</shortName>
    </alternativeName>
</protein>
<proteinExistence type="inferred from homology"/>
<dbReference type="SMART" id="SM01207">
    <property type="entry name" value="G3P_acyltransf"/>
    <property type="match status" value="1"/>
</dbReference>
<comment type="similarity">
    <text evidence="10">Belongs to the PlsY family.</text>
</comment>
<comment type="subcellular location">
    <subcellularLocation>
        <location evidence="10">Cell membrane</location>
        <topology evidence="10">Multi-pass membrane protein</topology>
    </subcellularLocation>
</comment>
<dbReference type="HAMAP" id="MF_01043">
    <property type="entry name" value="PlsY"/>
    <property type="match status" value="1"/>
</dbReference>
<keyword evidence="9 10" id="KW-1208">Phospholipid metabolism</keyword>
<evidence type="ECO:0000256" key="3">
    <source>
        <dbReference type="ARBA" id="ARBA00022679"/>
    </source>
</evidence>
<dbReference type="Proteomes" id="UP000281498">
    <property type="component" value="Unassembled WGS sequence"/>
</dbReference>
<keyword evidence="4 10" id="KW-0812">Transmembrane</keyword>
<dbReference type="RefSeq" id="WP_110935231.1">
    <property type="nucleotide sequence ID" value="NZ_KZ614146.1"/>
</dbReference>
<accession>A0A3A9KIT6</accession>
<evidence type="ECO:0000256" key="2">
    <source>
        <dbReference type="ARBA" id="ARBA00022516"/>
    </source>
</evidence>
<feature type="transmembrane region" description="Helical" evidence="10">
    <location>
        <begin position="166"/>
        <end position="182"/>
    </location>
</feature>
<evidence type="ECO:0000256" key="5">
    <source>
        <dbReference type="ARBA" id="ARBA00022989"/>
    </source>
</evidence>
<keyword evidence="6 10" id="KW-0443">Lipid metabolism</keyword>
<keyword evidence="12" id="KW-1185">Reference proteome</keyword>
<dbReference type="GO" id="GO:0005886">
    <property type="term" value="C:plasma membrane"/>
    <property type="evidence" value="ECO:0007669"/>
    <property type="project" value="UniProtKB-SubCell"/>
</dbReference>
<dbReference type="NCBIfam" id="TIGR00023">
    <property type="entry name" value="glycerol-3-phosphate 1-O-acyltransferase PlsY"/>
    <property type="match status" value="1"/>
</dbReference>
<gene>
    <name evidence="10 11" type="primary">plsY</name>
    <name evidence="11" type="ORF">CR203_09650</name>
</gene>
<dbReference type="PANTHER" id="PTHR30309">
    <property type="entry name" value="INNER MEMBRANE PROTEIN YGIH"/>
    <property type="match status" value="1"/>
</dbReference>
<comment type="function">
    <text evidence="10">Catalyzes the transfer of an acyl group from acyl-phosphate (acyl-PO(4)) to glycerol-3-phosphate (G3P) to form lysophosphatidic acid (LPA). This enzyme utilizes acyl-phosphate as fatty acyl donor, but not acyl-CoA or acyl-ACP.</text>
</comment>
<dbReference type="Pfam" id="PF02660">
    <property type="entry name" value="G3P_acyltransf"/>
    <property type="match status" value="1"/>
</dbReference>
<comment type="subunit">
    <text evidence="10">Probably interacts with PlsX.</text>
</comment>
<dbReference type="GO" id="GO:0008654">
    <property type="term" value="P:phospholipid biosynthetic process"/>
    <property type="evidence" value="ECO:0007669"/>
    <property type="project" value="UniProtKB-UniRule"/>
</dbReference>
<evidence type="ECO:0000256" key="7">
    <source>
        <dbReference type="ARBA" id="ARBA00023136"/>
    </source>
</evidence>
<keyword evidence="5 10" id="KW-1133">Transmembrane helix</keyword>
<keyword evidence="3 10" id="KW-0808">Transferase</keyword>